<feature type="region of interest" description="Disordered" evidence="1">
    <location>
        <begin position="1"/>
        <end position="26"/>
    </location>
</feature>
<dbReference type="EMBL" id="BAABKX010000008">
    <property type="protein sequence ID" value="GAA5050994.1"/>
    <property type="molecule type" value="Genomic_DNA"/>
</dbReference>
<sequence length="98" mass="10655">MEKPHIVIGGSEVSAEQTSERTGADDRDLHAVSFPPLWKYVCTTDFTEISSEISGADALSLDILGHVRFRVPVLLVDDIDRGTRLAATSNSHTLSLAF</sequence>
<evidence type="ECO:0000313" key="3">
    <source>
        <dbReference type="Proteomes" id="UP001501729"/>
    </source>
</evidence>
<accession>A0AAV3UI08</accession>
<evidence type="ECO:0000256" key="1">
    <source>
        <dbReference type="SAM" id="MobiDB-lite"/>
    </source>
</evidence>
<proteinExistence type="predicted"/>
<evidence type="ECO:0000313" key="2">
    <source>
        <dbReference type="EMBL" id="GAA5050994.1"/>
    </source>
</evidence>
<name>A0AAV3UI08_9EURY</name>
<reference evidence="2 3" key="1">
    <citation type="journal article" date="2019" name="Int. J. Syst. Evol. Microbiol.">
        <title>The Global Catalogue of Microorganisms (GCM) 10K type strain sequencing project: providing services to taxonomists for standard genome sequencing and annotation.</title>
        <authorList>
            <consortium name="The Broad Institute Genomics Platform"/>
            <consortium name="The Broad Institute Genome Sequencing Center for Infectious Disease"/>
            <person name="Wu L."/>
            <person name="Ma J."/>
        </authorList>
    </citation>
    <scope>NUCLEOTIDE SEQUENCE [LARGE SCALE GENOMIC DNA]</scope>
    <source>
        <strain evidence="2 3">JCM 17504</strain>
    </source>
</reference>
<gene>
    <name evidence="2" type="ORF">GCM10025751_25730</name>
</gene>
<organism evidence="2 3">
    <name type="scientific">Haladaptatus pallidirubidus</name>
    <dbReference type="NCBI Taxonomy" id="1008152"/>
    <lineage>
        <taxon>Archaea</taxon>
        <taxon>Methanobacteriati</taxon>
        <taxon>Methanobacteriota</taxon>
        <taxon>Stenosarchaea group</taxon>
        <taxon>Halobacteria</taxon>
        <taxon>Halobacteriales</taxon>
        <taxon>Haladaptataceae</taxon>
        <taxon>Haladaptatus</taxon>
    </lineage>
</organism>
<comment type="caution">
    <text evidence="2">The sequence shown here is derived from an EMBL/GenBank/DDBJ whole genome shotgun (WGS) entry which is preliminary data.</text>
</comment>
<keyword evidence="3" id="KW-1185">Reference proteome</keyword>
<protein>
    <submittedName>
        <fullName evidence="2">Uncharacterized protein</fullName>
    </submittedName>
</protein>
<dbReference type="Proteomes" id="UP001501729">
    <property type="component" value="Unassembled WGS sequence"/>
</dbReference>
<dbReference type="AlphaFoldDB" id="A0AAV3UI08"/>